<dbReference type="Gene3D" id="3.40.390.10">
    <property type="entry name" value="Collagenase (Catalytic Domain)"/>
    <property type="match status" value="1"/>
</dbReference>
<comment type="subcellular location">
    <subcellularLocation>
        <location evidence="2">Cell membrane</location>
        <topology evidence="2">Single-pass type II membrane protein</topology>
    </subcellularLocation>
</comment>
<evidence type="ECO:0000256" key="8">
    <source>
        <dbReference type="ARBA" id="ARBA00023049"/>
    </source>
</evidence>
<dbReference type="GO" id="GO:0005886">
    <property type="term" value="C:plasma membrane"/>
    <property type="evidence" value="ECO:0007669"/>
    <property type="project" value="UniProtKB-SubCell"/>
</dbReference>
<dbReference type="Gene3D" id="1.10.1380.10">
    <property type="entry name" value="Neutral endopeptidase , domain2"/>
    <property type="match status" value="1"/>
</dbReference>
<dbReference type="CDD" id="cd08662">
    <property type="entry name" value="M13"/>
    <property type="match status" value="1"/>
</dbReference>
<comment type="similarity">
    <text evidence="3">Belongs to the peptidase M13 family.</text>
</comment>
<dbReference type="Proteomes" id="UP000515160">
    <property type="component" value="Chromosome 2R"/>
</dbReference>
<evidence type="ECO:0000313" key="12">
    <source>
        <dbReference type="Proteomes" id="UP000515160"/>
    </source>
</evidence>
<comment type="cofactor">
    <cofactor evidence="1">
        <name>Zn(2+)</name>
        <dbReference type="ChEBI" id="CHEBI:29105"/>
    </cofactor>
</comment>
<dbReference type="GO" id="GO:0004222">
    <property type="term" value="F:metalloendopeptidase activity"/>
    <property type="evidence" value="ECO:0007669"/>
    <property type="project" value="InterPro"/>
</dbReference>
<organism evidence="12 13">
    <name type="scientific">Drosophila albomicans</name>
    <name type="common">Fruit fly</name>
    <dbReference type="NCBI Taxonomy" id="7291"/>
    <lineage>
        <taxon>Eukaryota</taxon>
        <taxon>Metazoa</taxon>
        <taxon>Ecdysozoa</taxon>
        <taxon>Arthropoda</taxon>
        <taxon>Hexapoda</taxon>
        <taxon>Insecta</taxon>
        <taxon>Pterygota</taxon>
        <taxon>Neoptera</taxon>
        <taxon>Endopterygota</taxon>
        <taxon>Diptera</taxon>
        <taxon>Brachycera</taxon>
        <taxon>Muscomorpha</taxon>
        <taxon>Ephydroidea</taxon>
        <taxon>Drosophilidae</taxon>
        <taxon>Drosophila</taxon>
    </lineage>
</organism>
<evidence type="ECO:0000256" key="9">
    <source>
        <dbReference type="SAM" id="SignalP"/>
    </source>
</evidence>
<feature type="domain" description="Peptidase M13 C-terminal" evidence="10">
    <location>
        <begin position="502"/>
        <end position="710"/>
    </location>
</feature>
<dbReference type="PANTHER" id="PTHR11733">
    <property type="entry name" value="ZINC METALLOPROTEASE FAMILY M13 NEPRILYSIN-RELATED"/>
    <property type="match status" value="1"/>
</dbReference>
<reference evidence="13" key="1">
    <citation type="submission" date="2025-08" db="UniProtKB">
        <authorList>
            <consortium name="RefSeq"/>
        </authorList>
    </citation>
    <scope>IDENTIFICATION</scope>
    <source>
        <strain evidence="13">15112-1751.03</strain>
        <tissue evidence="13">Whole Adult</tissue>
    </source>
</reference>
<keyword evidence="8" id="KW-0482">Metalloprotease</keyword>
<dbReference type="InterPro" id="IPR024079">
    <property type="entry name" value="MetalloPept_cat_dom_sf"/>
</dbReference>
<evidence type="ECO:0000256" key="4">
    <source>
        <dbReference type="ARBA" id="ARBA00022670"/>
    </source>
</evidence>
<dbReference type="GO" id="GO:0046872">
    <property type="term" value="F:metal ion binding"/>
    <property type="evidence" value="ECO:0007669"/>
    <property type="project" value="UniProtKB-KW"/>
</dbReference>
<dbReference type="AlphaFoldDB" id="A0A9C6WL57"/>
<keyword evidence="4" id="KW-0645">Protease</keyword>
<keyword evidence="9" id="KW-0732">Signal</keyword>
<dbReference type="PROSITE" id="PS51885">
    <property type="entry name" value="NEPRILYSIN"/>
    <property type="match status" value="1"/>
</dbReference>
<evidence type="ECO:0000313" key="13">
    <source>
        <dbReference type="RefSeq" id="XP_051863457.1"/>
    </source>
</evidence>
<evidence type="ECO:0000259" key="11">
    <source>
        <dbReference type="Pfam" id="PF05649"/>
    </source>
</evidence>
<dbReference type="Pfam" id="PF01431">
    <property type="entry name" value="Peptidase_M13"/>
    <property type="match status" value="1"/>
</dbReference>
<dbReference type="GeneID" id="127566048"/>
<protein>
    <submittedName>
        <fullName evidence="13">Neprilysin-4-like</fullName>
    </submittedName>
</protein>
<feature type="chain" id="PRO_5039150519" evidence="9">
    <location>
        <begin position="26"/>
        <end position="711"/>
    </location>
</feature>
<evidence type="ECO:0000256" key="5">
    <source>
        <dbReference type="ARBA" id="ARBA00022723"/>
    </source>
</evidence>
<dbReference type="SUPFAM" id="SSF55486">
    <property type="entry name" value="Metalloproteases ('zincins'), catalytic domain"/>
    <property type="match status" value="1"/>
</dbReference>
<dbReference type="InterPro" id="IPR018497">
    <property type="entry name" value="Peptidase_M13_C"/>
</dbReference>
<keyword evidence="6" id="KW-0378">Hydrolase</keyword>
<evidence type="ECO:0000256" key="3">
    <source>
        <dbReference type="ARBA" id="ARBA00007357"/>
    </source>
</evidence>
<evidence type="ECO:0000256" key="6">
    <source>
        <dbReference type="ARBA" id="ARBA00022801"/>
    </source>
</evidence>
<gene>
    <name evidence="13" type="primary">LOC127566048</name>
</gene>
<keyword evidence="7" id="KW-0862">Zinc</keyword>
<dbReference type="PANTHER" id="PTHR11733:SF238">
    <property type="entry name" value="FI07649P-RELATED"/>
    <property type="match status" value="1"/>
</dbReference>
<dbReference type="RefSeq" id="XP_051863457.1">
    <property type="nucleotide sequence ID" value="XM_052007497.1"/>
</dbReference>
<keyword evidence="12" id="KW-1185">Reference proteome</keyword>
<dbReference type="Pfam" id="PF05649">
    <property type="entry name" value="Peptidase_M13_N"/>
    <property type="match status" value="1"/>
</dbReference>
<sequence>MRNFLSNILYGLALLLIQLVYHGSAAPERLRGNADLISESQRDSDYISQVMRHAKAAEMASFMNESINPCDDFYKFACGNWRRINMVRDNQLSTGLFERLAEGLNRKVKHLLEHKNDQLDTEEDKHVRNFYKSCTAITAIDETYRNKLKKVISDFGAMPALEGSKWNESEFDWIETIGEIAFSYGQTIIIGVEVNTDLANNEVNIVYLTEQAFPLKVRGMYLKNNTKTYRTRIRDVMAKELNNYLNIEANLAQSTATELMDFEVELAKGLKSENEVLDLEKESNLTTIAEMQNLYGPTLDIQRLVNISLDEEITSVYDLLPQYKVNLVKVIQRTPKRILANYIFYRLVKPLMLDVGTKKSEREMKCQSLTKKYFAKFLDNMVYRRHNNDDTAADVQLMWTEMQETFKQKLQSNSFLKWISPETRKLATEKLAAMKLEINSYANQNLSEEFGNIQMSEDDYIDNLLYIFEDEAISQRELINEPATPFEAGDTLAYTPANILLENVVKVPVAMLQPYYMWASNYPNAIKFGTLAALIGHEIIHGFDISGSKFDAQGNLKDWWDEVSRNNFVDRQQCFKQQYSNYSYYGKKLPKTDEQSENIADNGGVRLAFDAYRRWQQAQNSSLNDPGSRLSHKETLPTLNYTSMQLFFISYAQIWCSDVHSNLRLLQVTVDDHVPHKFRVLVPLSNFEEFSKEFHCALGTKMNPVRKCEIY</sequence>
<feature type="domain" description="Peptidase M13 N-terminal" evidence="11">
    <location>
        <begin position="69"/>
        <end position="439"/>
    </location>
</feature>
<dbReference type="PRINTS" id="PR00786">
    <property type="entry name" value="NEPRILYSIN"/>
</dbReference>
<evidence type="ECO:0000256" key="1">
    <source>
        <dbReference type="ARBA" id="ARBA00001947"/>
    </source>
</evidence>
<dbReference type="InterPro" id="IPR042089">
    <property type="entry name" value="Peptidase_M13_dom_2"/>
</dbReference>
<feature type="signal peptide" evidence="9">
    <location>
        <begin position="1"/>
        <end position="25"/>
    </location>
</feature>
<evidence type="ECO:0000259" key="10">
    <source>
        <dbReference type="Pfam" id="PF01431"/>
    </source>
</evidence>
<dbReference type="GO" id="GO:0016485">
    <property type="term" value="P:protein processing"/>
    <property type="evidence" value="ECO:0007669"/>
    <property type="project" value="TreeGrafter"/>
</dbReference>
<evidence type="ECO:0000256" key="7">
    <source>
        <dbReference type="ARBA" id="ARBA00022833"/>
    </source>
</evidence>
<accession>A0A9C6WL57</accession>
<keyword evidence="5" id="KW-0479">Metal-binding</keyword>
<name>A0A9C6WL57_DROAB</name>
<dbReference type="InterPro" id="IPR000718">
    <property type="entry name" value="Peptidase_M13"/>
</dbReference>
<dbReference type="InterPro" id="IPR008753">
    <property type="entry name" value="Peptidase_M13_N"/>
</dbReference>
<proteinExistence type="inferred from homology"/>
<dbReference type="OrthoDB" id="6475849at2759"/>
<evidence type="ECO:0000256" key="2">
    <source>
        <dbReference type="ARBA" id="ARBA00004401"/>
    </source>
</evidence>